<dbReference type="EMBL" id="UGRU01000001">
    <property type="protein sequence ID" value="SUA47213.1"/>
    <property type="molecule type" value="Genomic_DNA"/>
</dbReference>
<reference evidence="1 2" key="1">
    <citation type="submission" date="2018-06" db="EMBL/GenBank/DDBJ databases">
        <authorList>
            <consortium name="Pathogen Informatics"/>
            <person name="Doyle S."/>
        </authorList>
    </citation>
    <scope>NUCLEOTIDE SEQUENCE [LARGE SCALE GENOMIC DNA]</scope>
    <source>
        <strain evidence="1 2">NCTC13184</strain>
    </source>
</reference>
<sequence length="130" mass="14242">MTASAPLFDLADIQDISGETYEEPEKTQVERFIAIASAKLRSRVSNLDERIADGRLDPVLVTGTGAAMVLRALTKMRRGIGVTRTEYPEVSEQYSADSRAGLVYVTTEELNDLLDTPDDGSDAFTIRTGR</sequence>
<accession>A0A378X3U7</accession>
<dbReference type="Proteomes" id="UP000255082">
    <property type="component" value="Unassembled WGS sequence"/>
</dbReference>
<gene>
    <name evidence="1" type="ORF">NCTC13184_05753</name>
</gene>
<dbReference type="OrthoDB" id="4472263at2"/>
<dbReference type="AlphaFoldDB" id="A0A378X3U7"/>
<evidence type="ECO:0000313" key="2">
    <source>
        <dbReference type="Proteomes" id="UP000255082"/>
    </source>
</evidence>
<dbReference type="RefSeq" id="WP_062962852.1">
    <property type="nucleotide sequence ID" value="NZ_JAJFOE010000001.1"/>
</dbReference>
<protein>
    <submittedName>
        <fullName evidence="1">Uncharacterized protein</fullName>
    </submittedName>
</protein>
<evidence type="ECO:0000313" key="1">
    <source>
        <dbReference type="EMBL" id="SUA47213.1"/>
    </source>
</evidence>
<name>A0A378X3U7_9NOCA</name>
<proteinExistence type="predicted"/>
<organism evidence="1 2">
    <name type="scientific">Nocardia africana</name>
    <dbReference type="NCBI Taxonomy" id="134964"/>
    <lineage>
        <taxon>Bacteria</taxon>
        <taxon>Bacillati</taxon>
        <taxon>Actinomycetota</taxon>
        <taxon>Actinomycetes</taxon>
        <taxon>Mycobacteriales</taxon>
        <taxon>Nocardiaceae</taxon>
        <taxon>Nocardia</taxon>
    </lineage>
</organism>